<feature type="region of interest" description="Disordered" evidence="1">
    <location>
        <begin position="1"/>
        <end position="62"/>
    </location>
</feature>
<dbReference type="Ensembl" id="ENSSLUT00000058329.1">
    <property type="protein sequence ID" value="ENSSLUP00000056675.1"/>
    <property type="gene ID" value="ENSSLUG00000024455.1"/>
</dbReference>
<dbReference type="GO" id="GO:0032587">
    <property type="term" value="C:ruffle membrane"/>
    <property type="evidence" value="ECO:0007669"/>
    <property type="project" value="TreeGrafter"/>
</dbReference>
<dbReference type="GeneTree" id="ENSGT00940000166891"/>
<dbReference type="Pfam" id="PF15351">
    <property type="entry name" value="JCAD"/>
    <property type="match status" value="2"/>
</dbReference>
<feature type="region of interest" description="Disordered" evidence="1">
    <location>
        <begin position="490"/>
        <end position="611"/>
    </location>
</feature>
<dbReference type="Proteomes" id="UP000694568">
    <property type="component" value="Unplaced"/>
</dbReference>
<sequence length="1052" mass="115814">MASERKCQSLGTDEWRPAVSFGRQLSQSEGERWAQEQQRLQARTPEGMVVHPRTKAKSQSLPRMLQPESLQYVDIDSSGLELYRPASANQLLMTPKPRFTRPPRPPSYEMHQQIRGSCEMLSGRDSVIPQARDRTPLPISRTGDPQLDYFAQDSGPPGYIPPPSYKRAPIMGMGYLSRDVYQQIQVAPDGSHWFTRHPAGSWPDPQRERSMSSQKQLYPVYTTKERPGGGIQYIPFDDPRIRHISSALGGNSLTDADKIRHIRNELPSVTVSEPVSNDSAFLPPPLGPFIAAKLADDVNQTSSSDFDNENNRWHSDLHKEAVDNFPATDQNSFQAPLPRCSSRQGSSSDQVFAETITQVKKIVPDSGPENTKRRVSETIFCLVSVPVHTPTNISKDLAADQNNNKTIASLTVTNTNTFAVGLKESPNVRSKSVNEMPIQHYYSHFHTSSMSSMRNYKRAPLRKEIIDAWALQASEDKELCYAGSWPGNQYRNQETQTGSPLTVVKIPEPQSPGRQEPAQSVSDTTTDNGVGTDSSSSYGYPMAGQKNLHPSSNSAFSRLSLSPTQPTSLLPSQQDPFSPSNAQDQGEQPCSPRKSNSSPPESTEQVSFGQFLLKPVNRRPCDAIGELETINKEMEDTISKRPNVGHCIDDLDGVNKRLDLFKSGAHFTAGPEPGREAISLPPIGSSKHNSNKELQAERKAKSDNVPPFRGEVNLSICRTRSEGSRSPQKEGSPHITRLTRGVSSVLKDDDGNGRYAISEPLTYKNESTIADKHLENLLILEKANSLPAEDLSNLYEVKCAKGIPENESIEQRAARILGIAVPVEALGVADKQSEDNQDDMDTTVVDKLQSPGEETQQVIGECEQVKDESLVQGAETEEVKGTGSVVDHEEGDRQKHSSNHSDSENNEDTEIQSLVVLDLPEFRPHKLPLSLPVTPDDELALSICSVERRGRGGACKLIESLQEKLNSSAFSSASSLGRSTPDRMARLKELDSVSRIRRLSLKGSESGGEVDSEDRDGDREESQVQEVVDVAFGCCSVSLCCVNVVVKYPSAI</sequence>
<feature type="region of interest" description="Disordered" evidence="1">
    <location>
        <begin position="328"/>
        <end position="347"/>
    </location>
</feature>
<evidence type="ECO:0000313" key="2">
    <source>
        <dbReference type="Ensembl" id="ENSSLUP00000056675.1"/>
    </source>
</evidence>
<proteinExistence type="predicted"/>
<protein>
    <recommendedName>
        <fullName evidence="4">Junctional cadherin 5 associated a</fullName>
    </recommendedName>
</protein>
<dbReference type="GO" id="GO:1903589">
    <property type="term" value="P:positive regulation of blood vessel endothelial cell proliferation involved in sprouting angiogenesis"/>
    <property type="evidence" value="ECO:0007669"/>
    <property type="project" value="TreeGrafter"/>
</dbReference>
<accession>A0A8D0AL27</accession>
<evidence type="ECO:0000256" key="1">
    <source>
        <dbReference type="SAM" id="MobiDB-lite"/>
    </source>
</evidence>
<feature type="region of interest" description="Disordered" evidence="1">
    <location>
        <begin position="869"/>
        <end position="908"/>
    </location>
</feature>
<feature type="compositionally biased region" description="Basic and acidic residues" evidence="1">
    <location>
        <begin position="719"/>
        <end position="732"/>
    </location>
</feature>
<keyword evidence="3" id="KW-1185">Reference proteome</keyword>
<dbReference type="PANTHER" id="PTHR34757">
    <property type="entry name" value="JUNCTIONAL PROTEIN ASSOCIATED WITH CORONARY ARTERY DISEASE"/>
    <property type="match status" value="1"/>
</dbReference>
<organism evidence="2 3">
    <name type="scientific">Sander lucioperca</name>
    <name type="common">Pike-perch</name>
    <name type="synonym">Perca lucioperca</name>
    <dbReference type="NCBI Taxonomy" id="283035"/>
    <lineage>
        <taxon>Eukaryota</taxon>
        <taxon>Metazoa</taxon>
        <taxon>Chordata</taxon>
        <taxon>Craniata</taxon>
        <taxon>Vertebrata</taxon>
        <taxon>Euteleostomi</taxon>
        <taxon>Actinopterygii</taxon>
        <taxon>Neopterygii</taxon>
        <taxon>Teleostei</taxon>
        <taxon>Neoteleostei</taxon>
        <taxon>Acanthomorphata</taxon>
        <taxon>Eupercaria</taxon>
        <taxon>Perciformes</taxon>
        <taxon>Percoidei</taxon>
        <taxon>Percidae</taxon>
        <taxon>Luciopercinae</taxon>
        <taxon>Sander</taxon>
    </lineage>
</organism>
<name>A0A8D0AL27_SANLU</name>
<feature type="compositionally biased region" description="Basic and acidic residues" evidence="1">
    <location>
        <begin position="690"/>
        <end position="702"/>
    </location>
</feature>
<dbReference type="GO" id="GO:0005912">
    <property type="term" value="C:adherens junction"/>
    <property type="evidence" value="ECO:0007669"/>
    <property type="project" value="TreeGrafter"/>
</dbReference>
<dbReference type="AlphaFoldDB" id="A0A8D0AL27"/>
<dbReference type="InterPro" id="IPR028221">
    <property type="entry name" value="JCAD"/>
</dbReference>
<feature type="compositionally biased region" description="Low complexity" evidence="1">
    <location>
        <begin position="551"/>
        <end position="574"/>
    </location>
</feature>
<feature type="compositionally biased region" description="Polar residues" evidence="1">
    <location>
        <begin position="575"/>
        <end position="608"/>
    </location>
</feature>
<reference evidence="2" key="1">
    <citation type="submission" date="2025-08" db="UniProtKB">
        <authorList>
            <consortium name="Ensembl"/>
        </authorList>
    </citation>
    <scope>IDENTIFICATION</scope>
</reference>
<evidence type="ECO:0008006" key="4">
    <source>
        <dbReference type="Google" id="ProtNLM"/>
    </source>
</evidence>
<feature type="region of interest" description="Disordered" evidence="1">
    <location>
        <begin position="1002"/>
        <end position="1022"/>
    </location>
</feature>
<dbReference type="PANTHER" id="PTHR34757:SF2">
    <property type="entry name" value="JUNCTIONAL CADHERIN 5-ASSOCIATED A"/>
    <property type="match status" value="1"/>
</dbReference>
<feature type="region of interest" description="Disordered" evidence="1">
    <location>
        <begin position="667"/>
        <end position="736"/>
    </location>
</feature>
<reference evidence="2" key="2">
    <citation type="submission" date="2025-09" db="UniProtKB">
        <authorList>
            <consortium name="Ensembl"/>
        </authorList>
    </citation>
    <scope>IDENTIFICATION</scope>
</reference>
<feature type="compositionally biased region" description="Polar residues" evidence="1">
    <location>
        <begin position="490"/>
        <end position="500"/>
    </location>
</feature>
<feature type="compositionally biased region" description="Basic and acidic residues" evidence="1">
    <location>
        <begin position="886"/>
        <end position="903"/>
    </location>
</feature>
<feature type="compositionally biased region" description="Polar residues" evidence="1">
    <location>
        <begin position="517"/>
        <end position="538"/>
    </location>
</feature>
<evidence type="ECO:0000313" key="3">
    <source>
        <dbReference type="Proteomes" id="UP000694568"/>
    </source>
</evidence>